<gene>
    <name evidence="1" type="ORF">COU15_02545</name>
</gene>
<dbReference type="AlphaFoldDB" id="A0A2H0UFC6"/>
<evidence type="ECO:0000313" key="2">
    <source>
        <dbReference type="Proteomes" id="UP000229315"/>
    </source>
</evidence>
<organism evidence="1 2">
    <name type="scientific">Candidatus Kaiserbacteria bacterium CG10_big_fil_rev_8_21_14_0_10_45_20</name>
    <dbReference type="NCBI Taxonomy" id="1974607"/>
    <lineage>
        <taxon>Bacteria</taxon>
        <taxon>Candidatus Kaiseribacteriota</taxon>
    </lineage>
</organism>
<reference evidence="2" key="1">
    <citation type="submission" date="2017-09" db="EMBL/GenBank/DDBJ databases">
        <title>Depth-based differentiation of microbial function through sediment-hosted aquifers and enrichment of novel symbionts in the deep terrestrial subsurface.</title>
        <authorList>
            <person name="Probst A.J."/>
            <person name="Ladd B."/>
            <person name="Jarett J.K."/>
            <person name="Geller-Mcgrath D.E."/>
            <person name="Sieber C.M.K."/>
            <person name="Emerson J.B."/>
            <person name="Anantharaman K."/>
            <person name="Thomas B.C."/>
            <person name="Malmstrom R."/>
            <person name="Stieglmeier M."/>
            <person name="Klingl A."/>
            <person name="Woyke T."/>
            <person name="Ryan C.M."/>
            <person name="Banfield J.F."/>
        </authorList>
    </citation>
    <scope>NUCLEOTIDE SEQUENCE [LARGE SCALE GENOMIC DNA]</scope>
</reference>
<proteinExistence type="predicted"/>
<protein>
    <submittedName>
        <fullName evidence="1">Uncharacterized protein</fullName>
    </submittedName>
</protein>
<accession>A0A2H0UFC6</accession>
<sequence>MTKKNNKESGTIGEQEIVDLVPCPNCNKKLMLLPPGYPLYDVQCTGCSFRAQVKTNASKPKAVVFGAGWQIMNKVLKSGYMTPPLFLNFKWSEKGEPKQEIRFYPFVPKKNLSNYKLSETARRANYEMFTYKGMDKLPYFLTYQK</sequence>
<evidence type="ECO:0000313" key="1">
    <source>
        <dbReference type="EMBL" id="PIR85109.1"/>
    </source>
</evidence>
<name>A0A2H0UFC6_9BACT</name>
<dbReference type="Gene3D" id="3.40.210.30">
    <property type="entry name" value="Dam replacing family, catalytic PD-(D/E)XK domain"/>
    <property type="match status" value="1"/>
</dbReference>
<comment type="caution">
    <text evidence="1">The sequence shown here is derived from an EMBL/GenBank/DDBJ whole genome shotgun (WGS) entry which is preliminary data.</text>
</comment>
<dbReference type="EMBL" id="PFBH01000015">
    <property type="protein sequence ID" value="PIR85109.1"/>
    <property type="molecule type" value="Genomic_DNA"/>
</dbReference>
<dbReference type="Proteomes" id="UP000229315">
    <property type="component" value="Unassembled WGS sequence"/>
</dbReference>
<dbReference type="InterPro" id="IPR043025">
    <property type="entry name" value="DRP_PD-(D/E)XK_dom"/>
</dbReference>